<dbReference type="RefSeq" id="WP_034708336.1">
    <property type="nucleotide sequence ID" value="NZ_JPRH01000001.1"/>
</dbReference>
<evidence type="ECO:0000313" key="2">
    <source>
        <dbReference type="Proteomes" id="UP000028705"/>
    </source>
</evidence>
<protein>
    <recommendedName>
        <fullName evidence="3">Lipoprotein</fullName>
    </recommendedName>
</protein>
<dbReference type="OrthoDB" id="1259728at2"/>
<accession>A0A086AB70</accession>
<dbReference type="PROSITE" id="PS51257">
    <property type="entry name" value="PROKAR_LIPOPROTEIN"/>
    <property type="match status" value="1"/>
</dbReference>
<sequence>MKKNCTLLLLMVLSSCSKNDDQKYAQILADEECNLVIEVPPSNSVWFKAEGYNPVTKKKEICKTHNRWWNMFADEIDIGDTIVKKKGELIFSIHKNDTIIRKKW</sequence>
<name>A0A086AB70_9FLAO</name>
<comment type="caution">
    <text evidence="1">The sequence shown here is derived from an EMBL/GenBank/DDBJ whole genome shotgun (WGS) entry which is preliminary data.</text>
</comment>
<evidence type="ECO:0008006" key="3">
    <source>
        <dbReference type="Google" id="ProtNLM"/>
    </source>
</evidence>
<gene>
    <name evidence="1" type="ORF">IW15_00325</name>
</gene>
<keyword evidence="2" id="KW-1185">Reference proteome</keyword>
<dbReference type="Proteomes" id="UP000028705">
    <property type="component" value="Unassembled WGS sequence"/>
</dbReference>
<dbReference type="eggNOG" id="ENOG5033AM2">
    <property type="taxonomic scope" value="Bacteria"/>
</dbReference>
<reference evidence="1 2" key="1">
    <citation type="submission" date="2014-07" db="EMBL/GenBank/DDBJ databases">
        <title>Genome of Chryseobacterium soli DSM 19298.</title>
        <authorList>
            <person name="Stropko S.J."/>
            <person name="Pipes S.E."/>
            <person name="Newman J."/>
        </authorList>
    </citation>
    <scope>NUCLEOTIDE SEQUENCE [LARGE SCALE GENOMIC DNA]</scope>
    <source>
        <strain evidence="1 2">DSM 19298</strain>
    </source>
</reference>
<dbReference type="STRING" id="445961.IW15_00325"/>
<proteinExistence type="predicted"/>
<dbReference type="EMBL" id="JPRH01000001">
    <property type="protein sequence ID" value="KFF13934.1"/>
    <property type="molecule type" value="Genomic_DNA"/>
</dbReference>
<evidence type="ECO:0000313" key="1">
    <source>
        <dbReference type="EMBL" id="KFF13934.1"/>
    </source>
</evidence>
<organism evidence="1 2">
    <name type="scientific">Chryseobacterium soli</name>
    <dbReference type="NCBI Taxonomy" id="445961"/>
    <lineage>
        <taxon>Bacteria</taxon>
        <taxon>Pseudomonadati</taxon>
        <taxon>Bacteroidota</taxon>
        <taxon>Flavobacteriia</taxon>
        <taxon>Flavobacteriales</taxon>
        <taxon>Weeksellaceae</taxon>
        <taxon>Chryseobacterium group</taxon>
        <taxon>Chryseobacterium</taxon>
    </lineage>
</organism>
<dbReference type="AlphaFoldDB" id="A0A086AB70"/>